<dbReference type="Pfam" id="PF00563">
    <property type="entry name" value="EAL"/>
    <property type="match status" value="1"/>
</dbReference>
<dbReference type="Proteomes" id="UP001162780">
    <property type="component" value="Chromosome"/>
</dbReference>
<dbReference type="PROSITE" id="PS50883">
    <property type="entry name" value="EAL"/>
    <property type="match status" value="1"/>
</dbReference>
<dbReference type="InterPro" id="IPR000160">
    <property type="entry name" value="GGDEF_dom"/>
</dbReference>
<dbReference type="RefSeq" id="WP_255189532.1">
    <property type="nucleotide sequence ID" value="NZ_CP113517.1"/>
</dbReference>
<dbReference type="Gene3D" id="3.30.70.270">
    <property type="match status" value="1"/>
</dbReference>
<evidence type="ECO:0000259" key="1">
    <source>
        <dbReference type="PROSITE" id="PS50883"/>
    </source>
</evidence>
<dbReference type="SUPFAM" id="SSF55073">
    <property type="entry name" value="Nucleotide cyclase"/>
    <property type="match status" value="1"/>
</dbReference>
<dbReference type="SUPFAM" id="SSF141868">
    <property type="entry name" value="EAL domain-like"/>
    <property type="match status" value="1"/>
</dbReference>
<proteinExistence type="predicted"/>
<dbReference type="Pfam" id="PF00990">
    <property type="entry name" value="GGDEF"/>
    <property type="match status" value="1"/>
</dbReference>
<gene>
    <name evidence="3" type="ORF">NM686_019755</name>
</gene>
<dbReference type="CDD" id="cd01949">
    <property type="entry name" value="GGDEF"/>
    <property type="match status" value="1"/>
</dbReference>
<dbReference type="EMBL" id="CP113517">
    <property type="protein sequence ID" value="WAR44557.1"/>
    <property type="molecule type" value="Genomic_DNA"/>
</dbReference>
<feature type="domain" description="GGDEF" evidence="2">
    <location>
        <begin position="324"/>
        <end position="460"/>
    </location>
</feature>
<dbReference type="PANTHER" id="PTHR33121">
    <property type="entry name" value="CYCLIC DI-GMP PHOSPHODIESTERASE PDEF"/>
    <property type="match status" value="1"/>
</dbReference>
<dbReference type="InterPro" id="IPR035919">
    <property type="entry name" value="EAL_sf"/>
</dbReference>
<dbReference type="CDD" id="cd01948">
    <property type="entry name" value="EAL"/>
    <property type="match status" value="1"/>
</dbReference>
<organism evidence="3 4">
    <name type="scientific">Methylomonas rapida</name>
    <dbReference type="NCBI Taxonomy" id="2963939"/>
    <lineage>
        <taxon>Bacteria</taxon>
        <taxon>Pseudomonadati</taxon>
        <taxon>Pseudomonadota</taxon>
        <taxon>Gammaproteobacteria</taxon>
        <taxon>Methylococcales</taxon>
        <taxon>Methylococcaceae</taxon>
        <taxon>Methylomonas</taxon>
    </lineage>
</organism>
<evidence type="ECO:0000313" key="3">
    <source>
        <dbReference type="EMBL" id="WAR44557.1"/>
    </source>
</evidence>
<dbReference type="InterPro" id="IPR043128">
    <property type="entry name" value="Rev_trsase/Diguanyl_cyclase"/>
</dbReference>
<dbReference type="InterPro" id="IPR050706">
    <property type="entry name" value="Cyclic-di-GMP_PDE-like"/>
</dbReference>
<dbReference type="InterPro" id="IPR001633">
    <property type="entry name" value="EAL_dom"/>
</dbReference>
<evidence type="ECO:0000313" key="4">
    <source>
        <dbReference type="Proteomes" id="UP001162780"/>
    </source>
</evidence>
<sequence length="716" mass="80859">MNYPHKKPSQIKALYIHSIRTLTELLEAQNRTQSFDRGVIDLAIREVEKLAESLPALFDNNDAKTLTVQHAQRCRTVAASLSLLNRQQTKEAQKNRGLLSSLIMETHELLQRMELTLIDKSLFERQSAVLENIILSHEKVTQWKEFVQDILLEFHGFFPFNFFTIAFTGESGIHIYIYYLGHYCENTKERVRKRLAENLLAELSISPDSLIELEEFVITDIKQQRGFDEIETITVAVPDEKIGVGGILGVSYASGYPLTVQEQSIIRSLLSVMVMVVGSSKTLSRSLQELAYYAEHDPLTGLHNRRYFNEILEYEIERATRHNDRFSLLSLDLDNFKSVNDSFGHMTGDQVLMHLAQLLKKQLRKGDVVVRLGGDEFAVLLPGTDSESALLVAESLRAAVHDYDFVLEGLQHRHINITTSIGVATFPNDAPVITDLLSGVDLALYQAKSVGKNFVCPLQTLETSLAQNKKLLGLSEVLKKALKEERIVPYFQPIMACQSGELHAYEALARLTTETGEIISAGMFIDAADKYGINLNLDHIMLRKVTAFMANHQAATGTMPTVFVNLTPQEIQRRDILQYAENLCLQYGIPPAKLVFEVTEREAIGDLSNMRKFLSKLREKGFAFALDDFGSGYNSFHYLRELHFEYVKIDGAFISNILNSKVDSILIENLNHLCQQLGMKTLAEFVESEEIMLKLQAMGIDYAQGFHLGLPRANFL</sequence>
<keyword evidence="4" id="KW-1185">Reference proteome</keyword>
<dbReference type="InterPro" id="IPR029787">
    <property type="entry name" value="Nucleotide_cyclase"/>
</dbReference>
<feature type="domain" description="EAL" evidence="1">
    <location>
        <begin position="471"/>
        <end position="716"/>
    </location>
</feature>
<dbReference type="SMART" id="SM00052">
    <property type="entry name" value="EAL"/>
    <property type="match status" value="1"/>
</dbReference>
<reference evidence="3" key="1">
    <citation type="submission" date="2022-11" db="EMBL/GenBank/DDBJ databases">
        <title>Methylomonas rapida sp. nov., Carotenoid-Producing Obligate Methanotrophs with High Growth Characteristics and Biotechnological Potential.</title>
        <authorList>
            <person name="Tikhonova E.N."/>
            <person name="Suleimanov R.Z."/>
            <person name="Miroshnikov K."/>
            <person name="Oshkin I.Y."/>
            <person name="Belova S.E."/>
            <person name="Danilova O.V."/>
            <person name="Ashikhmin A."/>
            <person name="Konopkin A."/>
            <person name="But S.Y."/>
            <person name="Khmelenina V.N."/>
            <person name="Kuznetsov N."/>
            <person name="Pimenov N.V."/>
            <person name="Dedysh S.N."/>
        </authorList>
    </citation>
    <scope>NUCLEOTIDE SEQUENCE</scope>
    <source>
        <strain evidence="3">MP1</strain>
    </source>
</reference>
<dbReference type="NCBIfam" id="TIGR00254">
    <property type="entry name" value="GGDEF"/>
    <property type="match status" value="1"/>
</dbReference>
<dbReference type="PANTHER" id="PTHR33121:SF79">
    <property type="entry name" value="CYCLIC DI-GMP PHOSPHODIESTERASE PDED-RELATED"/>
    <property type="match status" value="1"/>
</dbReference>
<dbReference type="SMART" id="SM00267">
    <property type="entry name" value="GGDEF"/>
    <property type="match status" value="1"/>
</dbReference>
<dbReference type="Gene3D" id="3.20.20.450">
    <property type="entry name" value="EAL domain"/>
    <property type="match status" value="1"/>
</dbReference>
<evidence type="ECO:0000259" key="2">
    <source>
        <dbReference type="PROSITE" id="PS50887"/>
    </source>
</evidence>
<accession>A0ABY7GH26</accession>
<name>A0ABY7GH26_9GAMM</name>
<dbReference type="PROSITE" id="PS50887">
    <property type="entry name" value="GGDEF"/>
    <property type="match status" value="1"/>
</dbReference>
<protein>
    <submittedName>
        <fullName evidence="3">EAL domain-containing protein</fullName>
    </submittedName>
</protein>